<evidence type="ECO:0000313" key="4">
    <source>
        <dbReference type="EMBL" id="NMP22716.1"/>
    </source>
</evidence>
<protein>
    <submittedName>
        <fullName evidence="4">ABC transporter substrate-binding protein</fullName>
    </submittedName>
</protein>
<dbReference type="Gene3D" id="3.90.76.10">
    <property type="entry name" value="Dipeptide-binding Protein, Domain 1"/>
    <property type="match status" value="1"/>
</dbReference>
<dbReference type="PROSITE" id="PS51257">
    <property type="entry name" value="PROKAR_LIPOPROTEIN"/>
    <property type="match status" value="1"/>
</dbReference>
<dbReference type="PANTHER" id="PTHR30290:SF38">
    <property type="entry name" value="D,D-DIPEPTIDE-BINDING PERIPLASMIC PROTEIN DDPA-RELATED"/>
    <property type="match status" value="1"/>
</dbReference>
<organism evidence="4 5">
    <name type="scientific">Sulfobacillus harzensis</name>
    <dbReference type="NCBI Taxonomy" id="2729629"/>
    <lineage>
        <taxon>Bacteria</taxon>
        <taxon>Bacillati</taxon>
        <taxon>Bacillota</taxon>
        <taxon>Clostridia</taxon>
        <taxon>Eubacteriales</taxon>
        <taxon>Clostridiales Family XVII. Incertae Sedis</taxon>
        <taxon>Sulfobacillus</taxon>
    </lineage>
</organism>
<name>A0A7Y0L3P5_9FIRM</name>
<dbReference type="GO" id="GO:1904680">
    <property type="term" value="F:peptide transmembrane transporter activity"/>
    <property type="evidence" value="ECO:0007669"/>
    <property type="project" value="TreeGrafter"/>
</dbReference>
<dbReference type="EMBL" id="JABBVZ010000029">
    <property type="protein sequence ID" value="NMP22716.1"/>
    <property type="molecule type" value="Genomic_DNA"/>
</dbReference>
<evidence type="ECO:0000256" key="1">
    <source>
        <dbReference type="ARBA" id="ARBA00022729"/>
    </source>
</evidence>
<keyword evidence="5" id="KW-1185">Reference proteome</keyword>
<evidence type="ECO:0000259" key="3">
    <source>
        <dbReference type="Pfam" id="PF00496"/>
    </source>
</evidence>
<keyword evidence="1 2" id="KW-0732">Signal</keyword>
<reference evidence="4 5" key="1">
    <citation type="submission" date="2020-04" db="EMBL/GenBank/DDBJ databases">
        <authorList>
            <person name="Zhang R."/>
            <person name="Schippers A."/>
        </authorList>
    </citation>
    <scope>NUCLEOTIDE SEQUENCE [LARGE SCALE GENOMIC DNA]</scope>
    <source>
        <strain evidence="4 5">DSM 109850</strain>
    </source>
</reference>
<dbReference type="GO" id="GO:0043190">
    <property type="term" value="C:ATP-binding cassette (ABC) transporter complex"/>
    <property type="evidence" value="ECO:0007669"/>
    <property type="project" value="InterPro"/>
</dbReference>
<proteinExistence type="predicted"/>
<evidence type="ECO:0000256" key="2">
    <source>
        <dbReference type="SAM" id="SignalP"/>
    </source>
</evidence>
<dbReference type="Proteomes" id="UP000533476">
    <property type="component" value="Unassembled WGS sequence"/>
</dbReference>
<dbReference type="PANTHER" id="PTHR30290">
    <property type="entry name" value="PERIPLASMIC BINDING COMPONENT OF ABC TRANSPORTER"/>
    <property type="match status" value="1"/>
</dbReference>
<dbReference type="PIRSF" id="PIRSF002741">
    <property type="entry name" value="MppA"/>
    <property type="match status" value="1"/>
</dbReference>
<feature type="signal peptide" evidence="2">
    <location>
        <begin position="1"/>
        <end position="20"/>
    </location>
</feature>
<accession>A0A7Y0L3P5</accession>
<comment type="caution">
    <text evidence="4">The sequence shown here is derived from an EMBL/GenBank/DDBJ whole genome shotgun (WGS) entry which is preliminary data.</text>
</comment>
<dbReference type="RefSeq" id="WP_169099285.1">
    <property type="nucleotide sequence ID" value="NZ_JABBVZ010000029.1"/>
</dbReference>
<dbReference type="InterPro" id="IPR030678">
    <property type="entry name" value="Peptide/Ni-bd"/>
</dbReference>
<sequence>MLGKKLVVLLSSAALLGALAGCGASTKTTSTSSATGSSSSPRVGGTLNVGIDSDFVTLNPAMSSALIDRQAYINIFDPLLKLSQSMKIEPNLVTHWTVTNGGKTYTLYLRHGVTFQDGTPFNAQAVIYNWQWEMNPKNASPRLSNLKLVSSLSAPNSYEVVVNLKAPFAAFLSLLTGRTGMISSPTAMKKWGSQYGLHPVGTGPFEFVSWVKNDHLILKRNPHYWQKGKPYLNKIVYTPITNPQQEYNALTTGQVDLIDSVPAQDVSQLAGNSSLQYAKMTGLGYSDMELNTTKSPLNNVHNREAINYAINREALIKLIDFGQTQPAYSQFPPSSWAYDPNLKIPFSDTLAKQQLKKAGNPGGFSFTLLGNNDPVTVQEMQAIQSQLAKVGITMHSEPVDFTTLLTDAINGNYQADMLGWSGRPDPDQNSYAFDTTGGSFNDPRYSNPEVNSLLLQARESTSQATRKALYYKVAKILAQQAPYIYLAYTPVIQAWSTSVQGYKAYPDDLMRFTNVWLK</sequence>
<dbReference type="AlphaFoldDB" id="A0A7Y0L3P5"/>
<dbReference type="InterPro" id="IPR000914">
    <property type="entry name" value="SBP_5_dom"/>
</dbReference>
<dbReference type="InterPro" id="IPR039424">
    <property type="entry name" value="SBP_5"/>
</dbReference>
<dbReference type="GO" id="GO:0042597">
    <property type="term" value="C:periplasmic space"/>
    <property type="evidence" value="ECO:0007669"/>
    <property type="project" value="UniProtKB-ARBA"/>
</dbReference>
<gene>
    <name evidence="4" type="ORF">HIJ39_10180</name>
</gene>
<evidence type="ECO:0000313" key="5">
    <source>
        <dbReference type="Proteomes" id="UP000533476"/>
    </source>
</evidence>
<dbReference type="Gene3D" id="3.10.105.10">
    <property type="entry name" value="Dipeptide-binding Protein, Domain 3"/>
    <property type="match status" value="1"/>
</dbReference>
<dbReference type="Pfam" id="PF00496">
    <property type="entry name" value="SBP_bac_5"/>
    <property type="match status" value="1"/>
</dbReference>
<dbReference type="GO" id="GO:0015833">
    <property type="term" value="P:peptide transport"/>
    <property type="evidence" value="ECO:0007669"/>
    <property type="project" value="TreeGrafter"/>
</dbReference>
<feature type="domain" description="Solute-binding protein family 5" evidence="3">
    <location>
        <begin position="87"/>
        <end position="439"/>
    </location>
</feature>
<feature type="chain" id="PRO_5038657572" evidence="2">
    <location>
        <begin position="21"/>
        <end position="518"/>
    </location>
</feature>
<dbReference type="Gene3D" id="3.40.190.10">
    <property type="entry name" value="Periplasmic binding protein-like II"/>
    <property type="match status" value="1"/>
</dbReference>
<dbReference type="SUPFAM" id="SSF53850">
    <property type="entry name" value="Periplasmic binding protein-like II"/>
    <property type="match status" value="1"/>
</dbReference>